<dbReference type="GeneID" id="5482508"/>
<sequence length="49" mass="5496">MCVNASPSRYLAKPFQARPIVTHDLNAPTHPPISKIKPWVDEMKVSPNL</sequence>
<reference evidence="2" key="1">
    <citation type="journal article" date="2011" name="PLoS Genet.">
        <title>Genomic analysis of the necrotrophic fungal pathogens Sclerotinia sclerotiorum and Botrytis cinerea.</title>
        <authorList>
            <person name="Amselem J."/>
            <person name="Cuomo C.A."/>
            <person name="van Kan J.A."/>
            <person name="Viaud M."/>
            <person name="Benito E.P."/>
            <person name="Couloux A."/>
            <person name="Coutinho P.M."/>
            <person name="de Vries R.P."/>
            <person name="Dyer P.S."/>
            <person name="Fillinger S."/>
            <person name="Fournier E."/>
            <person name="Gout L."/>
            <person name="Hahn M."/>
            <person name="Kohn L."/>
            <person name="Lapalu N."/>
            <person name="Plummer K.M."/>
            <person name="Pradier J.M."/>
            <person name="Quevillon E."/>
            <person name="Sharon A."/>
            <person name="Simon A."/>
            <person name="ten Have A."/>
            <person name="Tudzynski B."/>
            <person name="Tudzynski P."/>
            <person name="Wincker P."/>
            <person name="Andrew M."/>
            <person name="Anthouard V."/>
            <person name="Beever R.E."/>
            <person name="Beffa R."/>
            <person name="Benoit I."/>
            <person name="Bouzid O."/>
            <person name="Brault B."/>
            <person name="Chen Z."/>
            <person name="Choquer M."/>
            <person name="Collemare J."/>
            <person name="Cotton P."/>
            <person name="Danchin E.G."/>
            <person name="Da Silva C."/>
            <person name="Gautier A."/>
            <person name="Giraud C."/>
            <person name="Giraud T."/>
            <person name="Gonzalez C."/>
            <person name="Grossetete S."/>
            <person name="Guldener U."/>
            <person name="Henrissat B."/>
            <person name="Howlett B.J."/>
            <person name="Kodira C."/>
            <person name="Kretschmer M."/>
            <person name="Lappartient A."/>
            <person name="Leroch M."/>
            <person name="Levis C."/>
            <person name="Mauceli E."/>
            <person name="Neuveglise C."/>
            <person name="Oeser B."/>
            <person name="Pearson M."/>
            <person name="Poulain J."/>
            <person name="Poussereau N."/>
            <person name="Quesneville H."/>
            <person name="Rascle C."/>
            <person name="Schumacher J."/>
            <person name="Segurens B."/>
            <person name="Sexton A."/>
            <person name="Silva E."/>
            <person name="Sirven C."/>
            <person name="Soanes D.M."/>
            <person name="Talbot N.J."/>
            <person name="Templeton M."/>
            <person name="Yandava C."/>
            <person name="Yarden O."/>
            <person name="Zeng Q."/>
            <person name="Rollins J.A."/>
            <person name="Lebrun M.H."/>
            <person name="Dickman M."/>
        </authorList>
    </citation>
    <scope>NUCLEOTIDE SEQUENCE [LARGE SCALE GENOMIC DNA]</scope>
    <source>
        <strain evidence="2">ATCC 18683 / 1980 / Ss-1</strain>
    </source>
</reference>
<evidence type="ECO:0000313" key="2">
    <source>
        <dbReference type="Proteomes" id="UP000001312"/>
    </source>
</evidence>
<proteinExistence type="predicted"/>
<dbReference type="Proteomes" id="UP000001312">
    <property type="component" value="Unassembled WGS sequence"/>
</dbReference>
<organism evidence="1 2">
    <name type="scientific">Sclerotinia sclerotiorum (strain ATCC 18683 / 1980 / Ss-1)</name>
    <name type="common">White mold</name>
    <name type="synonym">Whetzelinia sclerotiorum</name>
    <dbReference type="NCBI Taxonomy" id="665079"/>
    <lineage>
        <taxon>Eukaryota</taxon>
        <taxon>Fungi</taxon>
        <taxon>Dikarya</taxon>
        <taxon>Ascomycota</taxon>
        <taxon>Pezizomycotina</taxon>
        <taxon>Leotiomycetes</taxon>
        <taxon>Helotiales</taxon>
        <taxon>Sclerotiniaceae</taxon>
        <taxon>Sclerotinia</taxon>
    </lineage>
</organism>
<protein>
    <submittedName>
        <fullName evidence="1">Uncharacterized protein</fullName>
    </submittedName>
</protein>
<dbReference type="InParanoid" id="A7F4P5"/>
<keyword evidence="2" id="KW-1185">Reference proteome</keyword>
<dbReference type="RefSeq" id="XP_001586583.1">
    <property type="nucleotide sequence ID" value="XM_001586533.1"/>
</dbReference>
<dbReference type="KEGG" id="ssl:SS1G_12570"/>
<dbReference type="HOGENOM" id="CLU_3143922_0_0_1"/>
<dbReference type="AlphaFoldDB" id="A7F4P5"/>
<accession>A7F4P5</accession>
<gene>
    <name evidence="1" type="ORF">SS1G_12570</name>
</gene>
<evidence type="ECO:0000313" key="1">
    <source>
        <dbReference type="EMBL" id="EDN97716.1"/>
    </source>
</evidence>
<dbReference type="EMBL" id="CH476641">
    <property type="protein sequence ID" value="EDN97716.1"/>
    <property type="molecule type" value="Genomic_DNA"/>
</dbReference>
<name>A7F4P5_SCLS1</name>